<comment type="caution">
    <text evidence="2">The sequence shown here is derived from an EMBL/GenBank/DDBJ whole genome shotgun (WGS) entry which is preliminary data.</text>
</comment>
<protein>
    <submittedName>
        <fullName evidence="2">Uncharacterized protein</fullName>
    </submittedName>
</protein>
<evidence type="ECO:0000313" key="2">
    <source>
        <dbReference type="EMBL" id="GJS52918.1"/>
    </source>
</evidence>
<organism evidence="2 3">
    <name type="scientific">Tanacetum coccineum</name>
    <dbReference type="NCBI Taxonomy" id="301880"/>
    <lineage>
        <taxon>Eukaryota</taxon>
        <taxon>Viridiplantae</taxon>
        <taxon>Streptophyta</taxon>
        <taxon>Embryophyta</taxon>
        <taxon>Tracheophyta</taxon>
        <taxon>Spermatophyta</taxon>
        <taxon>Magnoliopsida</taxon>
        <taxon>eudicotyledons</taxon>
        <taxon>Gunneridae</taxon>
        <taxon>Pentapetalae</taxon>
        <taxon>asterids</taxon>
        <taxon>campanulids</taxon>
        <taxon>Asterales</taxon>
        <taxon>Asteraceae</taxon>
        <taxon>Asteroideae</taxon>
        <taxon>Anthemideae</taxon>
        <taxon>Anthemidinae</taxon>
        <taxon>Tanacetum</taxon>
    </lineage>
</organism>
<proteinExistence type="predicted"/>
<name>A0ABQ4WJ47_9ASTR</name>
<sequence>MKKYSAEDDVNEEEEHEEESVSEEADNNEESVSEEENVDEENAEESDDDDKSFDITNTDDERMESDSDDHGITKEGKTVAKIEEEETTNSEHEEDNTKGDDQKTEDEPKGDDKAKEAEVGVPDLVTNKEKLEFLQSTSSHLISLNFGNQFLVNYPNASLIGTIPKNADKEITSSMDIEIQQDEPLVQNEPFYEVKVSVIPEPT</sequence>
<dbReference type="EMBL" id="BQNB010008690">
    <property type="protein sequence ID" value="GJS52918.1"/>
    <property type="molecule type" value="Genomic_DNA"/>
</dbReference>
<reference evidence="2" key="2">
    <citation type="submission" date="2022-01" db="EMBL/GenBank/DDBJ databases">
        <authorList>
            <person name="Yamashiro T."/>
            <person name="Shiraishi A."/>
            <person name="Satake H."/>
            <person name="Nakayama K."/>
        </authorList>
    </citation>
    <scope>NUCLEOTIDE SEQUENCE</scope>
</reference>
<dbReference type="Proteomes" id="UP001151760">
    <property type="component" value="Unassembled WGS sequence"/>
</dbReference>
<gene>
    <name evidence="2" type="ORF">Tco_0626280</name>
</gene>
<keyword evidence="3" id="KW-1185">Reference proteome</keyword>
<feature type="region of interest" description="Disordered" evidence="1">
    <location>
        <begin position="1"/>
        <end position="122"/>
    </location>
</feature>
<accession>A0ABQ4WJ47</accession>
<feature type="compositionally biased region" description="Acidic residues" evidence="1">
    <location>
        <begin position="7"/>
        <end position="63"/>
    </location>
</feature>
<feature type="compositionally biased region" description="Basic and acidic residues" evidence="1">
    <location>
        <begin position="64"/>
        <end position="82"/>
    </location>
</feature>
<feature type="compositionally biased region" description="Basic and acidic residues" evidence="1">
    <location>
        <begin position="89"/>
        <end position="118"/>
    </location>
</feature>
<evidence type="ECO:0000256" key="1">
    <source>
        <dbReference type="SAM" id="MobiDB-lite"/>
    </source>
</evidence>
<evidence type="ECO:0000313" key="3">
    <source>
        <dbReference type="Proteomes" id="UP001151760"/>
    </source>
</evidence>
<reference evidence="2" key="1">
    <citation type="journal article" date="2022" name="Int. J. Mol. Sci.">
        <title>Draft Genome of Tanacetum Coccineum: Genomic Comparison of Closely Related Tanacetum-Family Plants.</title>
        <authorList>
            <person name="Yamashiro T."/>
            <person name="Shiraishi A."/>
            <person name="Nakayama K."/>
            <person name="Satake H."/>
        </authorList>
    </citation>
    <scope>NUCLEOTIDE SEQUENCE</scope>
</reference>